<dbReference type="Pfam" id="PF26109">
    <property type="entry name" value="WHD_BrxR"/>
    <property type="match status" value="1"/>
</dbReference>
<dbReference type="PANTHER" id="PTHR34580">
    <property type="match status" value="1"/>
</dbReference>
<dbReference type="Proteomes" id="UP000077734">
    <property type="component" value="Unassembled WGS sequence"/>
</dbReference>
<dbReference type="PANTHER" id="PTHR34580:SF3">
    <property type="entry name" value="PROTEIN PAFB"/>
    <property type="match status" value="1"/>
</dbReference>
<gene>
    <name evidence="4" type="ORF">A1356_23185</name>
</gene>
<organism evidence="4 5">
    <name type="scientific">Methylomonas koyamae</name>
    <dbReference type="NCBI Taxonomy" id="702114"/>
    <lineage>
        <taxon>Bacteria</taxon>
        <taxon>Pseudomonadati</taxon>
        <taxon>Pseudomonadota</taxon>
        <taxon>Gammaproteobacteria</taxon>
        <taxon>Methylococcales</taxon>
        <taxon>Methylococcaceae</taxon>
        <taxon>Methylomonas</taxon>
    </lineage>
</organism>
<dbReference type="PROSITE" id="PS52050">
    <property type="entry name" value="WYL"/>
    <property type="match status" value="1"/>
</dbReference>
<dbReference type="InterPro" id="IPR059020">
    <property type="entry name" value="CapW_CTD"/>
</dbReference>
<evidence type="ECO:0000259" key="2">
    <source>
        <dbReference type="Pfam" id="PF26107"/>
    </source>
</evidence>
<dbReference type="InterPro" id="IPR059019">
    <property type="entry name" value="WHD_CapW"/>
</dbReference>
<accession>A0AA91DGA0</accession>
<dbReference type="InterPro" id="IPR026881">
    <property type="entry name" value="WYL_dom"/>
</dbReference>
<dbReference type="InterPro" id="IPR016634">
    <property type="entry name" value="CapW-like"/>
</dbReference>
<feature type="domain" description="DNA-binding transcriptional repressor CapW winged helix-turn-helix" evidence="3">
    <location>
        <begin position="13"/>
        <end position="87"/>
    </location>
</feature>
<feature type="domain" description="WYL" evidence="1">
    <location>
        <begin position="122"/>
        <end position="188"/>
    </location>
</feature>
<sequence length="300" mass="34351">MPNFNFSNIAQTQRERLFHIDFRLFFLGTVNRNDLVARFGIKEAAATRDITLYKELAPKNLEYDTKVKTYIQRDGFSPLFSFSTHQALAALLHGYGDDFVSGNHTFDAAEAPTQLHLPACDILAFVTRAIYCKQAISISYRSLSSGLTQREIVPHSLIDTGLRWHVRAFDRLKQQFSDFVINRIEQPRLIDNRMISDTESKGADQQWNQFVELQLIPHPSLRHPETIAHEYGFENGELTLSVRAAVAGYVLRRWNVDCSENHALVGTEYHLWLKNRQTLAEIGNLVLAPGYSAMSYCQIW</sequence>
<dbReference type="InterPro" id="IPR051534">
    <property type="entry name" value="CBASS_pafABC_assoc_protein"/>
</dbReference>
<dbReference type="RefSeq" id="WP_064024736.1">
    <property type="nucleotide sequence ID" value="NZ_LUUL01000040.1"/>
</dbReference>
<reference evidence="4 5" key="1">
    <citation type="submission" date="2016-03" db="EMBL/GenBank/DDBJ databases">
        <authorList>
            <person name="Heylen K."/>
            <person name="De Vos P."/>
            <person name="Vekeman B."/>
        </authorList>
    </citation>
    <scope>NUCLEOTIDE SEQUENCE [LARGE SCALE GENOMIC DNA]</scope>
    <source>
        <strain evidence="4 5">R-49807</strain>
    </source>
</reference>
<dbReference type="Pfam" id="PF26107">
    <property type="entry name" value="BrxR_CTD"/>
    <property type="match status" value="1"/>
</dbReference>
<evidence type="ECO:0000259" key="3">
    <source>
        <dbReference type="Pfam" id="PF26109"/>
    </source>
</evidence>
<feature type="non-terminal residue" evidence="4">
    <location>
        <position position="300"/>
    </location>
</feature>
<name>A0AA91DGA0_9GAMM</name>
<comment type="caution">
    <text evidence="4">The sequence shown here is derived from an EMBL/GenBank/DDBJ whole genome shotgun (WGS) entry which is preliminary data.</text>
</comment>
<protein>
    <submittedName>
        <fullName evidence="4">WYL domain-containing protein</fullName>
    </submittedName>
</protein>
<evidence type="ECO:0000313" key="4">
    <source>
        <dbReference type="EMBL" id="OAI29442.1"/>
    </source>
</evidence>
<keyword evidence="5" id="KW-1185">Reference proteome</keyword>
<evidence type="ECO:0000313" key="5">
    <source>
        <dbReference type="Proteomes" id="UP000077734"/>
    </source>
</evidence>
<evidence type="ECO:0000259" key="1">
    <source>
        <dbReference type="Pfam" id="PF13280"/>
    </source>
</evidence>
<dbReference type="Pfam" id="PF13280">
    <property type="entry name" value="WYL"/>
    <property type="match status" value="1"/>
</dbReference>
<feature type="domain" description="DNA-binding transcriptional repressor CapW C-terminal dimerisation" evidence="2">
    <location>
        <begin position="210"/>
        <end position="278"/>
    </location>
</feature>
<dbReference type="EMBL" id="LUUL01000040">
    <property type="protein sequence ID" value="OAI29442.1"/>
    <property type="molecule type" value="Genomic_DNA"/>
</dbReference>
<dbReference type="PIRSF" id="PIRSF015558">
    <property type="entry name" value="Txn_reg_DeoR_prd"/>
    <property type="match status" value="1"/>
</dbReference>
<proteinExistence type="predicted"/>
<dbReference type="AlphaFoldDB" id="A0AA91DGA0"/>